<comment type="caution">
    <text evidence="5">The sequence shown here is derived from an EMBL/GenBank/DDBJ whole genome shotgun (WGS) entry which is preliminary data.</text>
</comment>
<dbReference type="GO" id="GO:0030246">
    <property type="term" value="F:carbohydrate binding"/>
    <property type="evidence" value="ECO:0007669"/>
    <property type="project" value="UniProtKB-ARBA"/>
</dbReference>
<dbReference type="OrthoDB" id="9784024at2"/>
<gene>
    <name evidence="5" type="ORF">C4K68_20515</name>
</gene>
<dbReference type="PANTHER" id="PTHR46847:SF1">
    <property type="entry name" value="D-ALLOSE-BINDING PERIPLASMIC PROTEIN-RELATED"/>
    <property type="match status" value="1"/>
</dbReference>
<proteinExistence type="inferred from homology"/>
<accession>A0A2S5KLB8</accession>
<evidence type="ECO:0000256" key="1">
    <source>
        <dbReference type="ARBA" id="ARBA00004196"/>
    </source>
</evidence>
<name>A0A2S5KLB8_9PROT</name>
<comment type="subcellular location">
    <subcellularLocation>
        <location evidence="1">Cell envelope</location>
    </subcellularLocation>
</comment>
<dbReference type="InterPro" id="IPR025997">
    <property type="entry name" value="SBP_2_dom"/>
</dbReference>
<dbReference type="SUPFAM" id="SSF53822">
    <property type="entry name" value="Periplasmic binding protein-like I"/>
    <property type="match status" value="1"/>
</dbReference>
<dbReference type="PANTHER" id="PTHR46847">
    <property type="entry name" value="D-ALLOSE-BINDING PERIPLASMIC PROTEIN-RELATED"/>
    <property type="match status" value="1"/>
</dbReference>
<protein>
    <submittedName>
        <fullName evidence="5">ABC transporter substrate-binding protein</fullName>
    </submittedName>
</protein>
<organism evidence="5 6">
    <name type="scientific">Proteobacteria bacterium 228</name>
    <dbReference type="NCBI Taxonomy" id="2083153"/>
    <lineage>
        <taxon>Bacteria</taxon>
        <taxon>Pseudomonadati</taxon>
        <taxon>Pseudomonadota</taxon>
    </lineage>
</organism>
<evidence type="ECO:0000256" key="2">
    <source>
        <dbReference type="ARBA" id="ARBA00007639"/>
    </source>
</evidence>
<evidence type="ECO:0000313" key="6">
    <source>
        <dbReference type="Proteomes" id="UP000238196"/>
    </source>
</evidence>
<feature type="domain" description="Periplasmic binding protein" evidence="4">
    <location>
        <begin position="133"/>
        <end position="342"/>
    </location>
</feature>
<evidence type="ECO:0000259" key="4">
    <source>
        <dbReference type="Pfam" id="PF13407"/>
    </source>
</evidence>
<dbReference type="InterPro" id="IPR028082">
    <property type="entry name" value="Peripla_BP_I"/>
</dbReference>
<sequence>MPTNSGPLRSLHLDSSMRTLLFCFISTLGWLWQLNAQAAETWNYPYWHLSDYFAAHPEQKILSDALAQTVSAPAVALTSPPSNPVKIMIVQPGNQVSGYWKTNADVISQRLNELQIPFTLHVFNLRPDEPPRQQEAKLALALNQHPDYLITTLDSMPDKKMLDRVLIDGKTKLILQNITTPLKEWDTPKPLMYVGFDHELGTQLLADHYLTILPKHSRFSVVYWLPGYVSQTRGDTFINQMEQKGEWQLLSAFYTEGTRSSAYQTTERILAQSPQPSMIFAAATDLAVGISDALAHHSTQHGTVLLNGWGGGDKELEMLKQGLIEATVMRMNDDSGIAIAEAIHLDLQHQPVPQVFSGKMVLVTSHTPATELQSLRQHAFRYSGIQQ</sequence>
<dbReference type="GO" id="GO:0030313">
    <property type="term" value="C:cell envelope"/>
    <property type="evidence" value="ECO:0007669"/>
    <property type="project" value="UniProtKB-SubCell"/>
</dbReference>
<dbReference type="AlphaFoldDB" id="A0A2S5KLB8"/>
<evidence type="ECO:0000256" key="3">
    <source>
        <dbReference type="ARBA" id="ARBA00022729"/>
    </source>
</evidence>
<dbReference type="Gene3D" id="3.40.50.2300">
    <property type="match status" value="2"/>
</dbReference>
<comment type="similarity">
    <text evidence="2">Belongs to the bacterial solute-binding protein 2 family.</text>
</comment>
<dbReference type="EMBL" id="PRLP01000093">
    <property type="protein sequence ID" value="PPC75435.1"/>
    <property type="molecule type" value="Genomic_DNA"/>
</dbReference>
<evidence type="ECO:0000313" key="5">
    <source>
        <dbReference type="EMBL" id="PPC75435.1"/>
    </source>
</evidence>
<dbReference type="Proteomes" id="UP000238196">
    <property type="component" value="Unassembled WGS sequence"/>
</dbReference>
<keyword evidence="3" id="KW-0732">Signal</keyword>
<reference evidence="5 6" key="1">
    <citation type="submission" date="2018-02" db="EMBL/GenBank/DDBJ databases">
        <title>novel marine gammaproteobacteria from coastal saline agro ecosystem.</title>
        <authorList>
            <person name="Krishnan R."/>
            <person name="Ramesh Kumar N."/>
        </authorList>
    </citation>
    <scope>NUCLEOTIDE SEQUENCE [LARGE SCALE GENOMIC DNA]</scope>
    <source>
        <strain evidence="5 6">228</strain>
    </source>
</reference>
<dbReference type="Pfam" id="PF13407">
    <property type="entry name" value="Peripla_BP_4"/>
    <property type="match status" value="1"/>
</dbReference>